<evidence type="ECO:0000256" key="4">
    <source>
        <dbReference type="ARBA" id="ARBA00023242"/>
    </source>
</evidence>
<evidence type="ECO:0000256" key="1">
    <source>
        <dbReference type="ARBA" id="ARBA00004123"/>
    </source>
</evidence>
<dbReference type="InterPro" id="IPR036638">
    <property type="entry name" value="HLH_DNA-bd_sf"/>
</dbReference>
<dbReference type="PROSITE" id="PS50888">
    <property type="entry name" value="BHLH"/>
    <property type="match status" value="1"/>
</dbReference>
<accession>A0A8B8KJ80</accession>
<dbReference type="GO" id="GO:0090575">
    <property type="term" value="C:RNA polymerase II transcription regulator complex"/>
    <property type="evidence" value="ECO:0007669"/>
    <property type="project" value="TreeGrafter"/>
</dbReference>
<dbReference type="PANTHER" id="PTHR13935">
    <property type="entry name" value="ACHAETE-SCUTE TRANSCRIPTION FACTOR-RELATED"/>
    <property type="match status" value="1"/>
</dbReference>
<dbReference type="GO" id="GO:0000977">
    <property type="term" value="F:RNA polymerase II transcription regulatory region sequence-specific DNA binding"/>
    <property type="evidence" value="ECO:0007669"/>
    <property type="project" value="TreeGrafter"/>
</dbReference>
<keyword evidence="2" id="KW-0805">Transcription regulation</keyword>
<dbReference type="Proteomes" id="UP000694853">
    <property type="component" value="Unplaced"/>
</dbReference>
<evidence type="ECO:0000259" key="6">
    <source>
        <dbReference type="PROSITE" id="PS50888"/>
    </source>
</evidence>
<keyword evidence="7" id="KW-1185">Reference proteome</keyword>
<dbReference type="OrthoDB" id="752507at2759"/>
<gene>
    <name evidence="8" type="primary">LOC113855892</name>
</gene>
<evidence type="ECO:0000256" key="3">
    <source>
        <dbReference type="ARBA" id="ARBA00023163"/>
    </source>
</evidence>
<evidence type="ECO:0000256" key="2">
    <source>
        <dbReference type="ARBA" id="ARBA00023015"/>
    </source>
</evidence>
<keyword evidence="4" id="KW-0539">Nucleus</keyword>
<comment type="subcellular location">
    <subcellularLocation>
        <location evidence="1">Nucleus</location>
    </subcellularLocation>
</comment>
<dbReference type="Gene3D" id="4.10.280.10">
    <property type="entry name" value="Helix-loop-helix DNA-binding domain"/>
    <property type="match status" value="1"/>
</dbReference>
<dbReference type="GeneID" id="113855892"/>
<name>A0A8B8KJ80_ABRPR</name>
<feature type="region of interest" description="Disordered" evidence="5">
    <location>
        <begin position="91"/>
        <end position="111"/>
    </location>
</feature>
<dbReference type="KEGG" id="aprc:113855892"/>
<dbReference type="RefSeq" id="XP_027343323.1">
    <property type="nucleotide sequence ID" value="XM_027487522.1"/>
</dbReference>
<evidence type="ECO:0000313" key="8">
    <source>
        <dbReference type="RefSeq" id="XP_027343323.1"/>
    </source>
</evidence>
<feature type="domain" description="BHLH" evidence="6">
    <location>
        <begin position="10"/>
        <end position="80"/>
    </location>
</feature>
<evidence type="ECO:0000313" key="7">
    <source>
        <dbReference type="Proteomes" id="UP000694853"/>
    </source>
</evidence>
<dbReference type="SMART" id="SM00353">
    <property type="entry name" value="HLH"/>
    <property type="match status" value="1"/>
</dbReference>
<dbReference type="Pfam" id="PF00010">
    <property type="entry name" value="HLH"/>
    <property type="match status" value="1"/>
</dbReference>
<dbReference type="SUPFAM" id="SSF47459">
    <property type="entry name" value="HLH, helix-loop-helix DNA-binding domain"/>
    <property type="match status" value="1"/>
</dbReference>
<protein>
    <submittedName>
        <fullName evidence="8">Transcription factor bHLH162-like</fullName>
    </submittedName>
</protein>
<dbReference type="GO" id="GO:0000981">
    <property type="term" value="F:DNA-binding transcription factor activity, RNA polymerase II-specific"/>
    <property type="evidence" value="ECO:0007669"/>
    <property type="project" value="TreeGrafter"/>
</dbReference>
<keyword evidence="3" id="KW-0804">Transcription</keyword>
<reference evidence="7" key="1">
    <citation type="journal article" date="2019" name="Toxins">
        <title>Detection of Abrin-Like and Prepropulchellin-Like Toxin Genes and Transcripts Using Whole Genome Sequencing and Full-Length Transcript Sequencing of Abrus precatorius.</title>
        <authorList>
            <person name="Hovde B.T."/>
            <person name="Daligault H.E."/>
            <person name="Hanschen E.R."/>
            <person name="Kunde Y.A."/>
            <person name="Johnson M.B."/>
            <person name="Starkenburg S.R."/>
            <person name="Johnson S.L."/>
        </authorList>
    </citation>
    <scope>NUCLEOTIDE SEQUENCE [LARGE SCALE GENOMIC DNA]</scope>
</reference>
<organism evidence="7 8">
    <name type="scientific">Abrus precatorius</name>
    <name type="common">Indian licorice</name>
    <name type="synonym">Glycine abrus</name>
    <dbReference type="NCBI Taxonomy" id="3816"/>
    <lineage>
        <taxon>Eukaryota</taxon>
        <taxon>Viridiplantae</taxon>
        <taxon>Streptophyta</taxon>
        <taxon>Embryophyta</taxon>
        <taxon>Tracheophyta</taxon>
        <taxon>Spermatophyta</taxon>
        <taxon>Magnoliopsida</taxon>
        <taxon>eudicotyledons</taxon>
        <taxon>Gunneridae</taxon>
        <taxon>Pentapetalae</taxon>
        <taxon>rosids</taxon>
        <taxon>fabids</taxon>
        <taxon>Fabales</taxon>
        <taxon>Fabaceae</taxon>
        <taxon>Papilionoideae</taxon>
        <taxon>50 kb inversion clade</taxon>
        <taxon>NPAAA clade</taxon>
        <taxon>indigoferoid/millettioid clade</taxon>
        <taxon>Abreae</taxon>
        <taxon>Abrus</taxon>
    </lineage>
</organism>
<dbReference type="InterPro" id="IPR015660">
    <property type="entry name" value="MASH1/Ascl1a-like"/>
</dbReference>
<sequence length="211" mass="23891">MDNQQRDPSAKGIERKIIEKNRRNQMKKLCSELNSLLPANNNLKASSRSRPLSLFLSIDILGESSRADQIDEAICYIKSLETKVKIAQEKKESLVKGKRSRSHDSSSGSEVPKIEIHQMASSLIIILMCGFNDQFIFTEIIRILHEENIEVKSAHSSRAGNSMQHVVHIEIQQSFQGGKTALNERLKRFVLDNENFLARRIASPFFSPRSG</sequence>
<dbReference type="AlphaFoldDB" id="A0A8B8KJ80"/>
<evidence type="ECO:0000256" key="5">
    <source>
        <dbReference type="SAM" id="MobiDB-lite"/>
    </source>
</evidence>
<dbReference type="PANTHER" id="PTHR13935:SF63">
    <property type="entry name" value="BHLH DOMAIN-CONTAINING PROTEIN"/>
    <property type="match status" value="1"/>
</dbReference>
<proteinExistence type="predicted"/>
<dbReference type="InterPro" id="IPR011598">
    <property type="entry name" value="bHLH_dom"/>
</dbReference>
<dbReference type="GO" id="GO:0046983">
    <property type="term" value="F:protein dimerization activity"/>
    <property type="evidence" value="ECO:0007669"/>
    <property type="project" value="InterPro"/>
</dbReference>
<reference evidence="8" key="2">
    <citation type="submission" date="2025-08" db="UniProtKB">
        <authorList>
            <consortium name="RefSeq"/>
        </authorList>
    </citation>
    <scope>IDENTIFICATION</scope>
    <source>
        <tissue evidence="8">Young leaves</tissue>
    </source>
</reference>